<dbReference type="InterPro" id="IPR056105">
    <property type="entry name" value="DUF7688"/>
</dbReference>
<proteinExistence type="predicted"/>
<evidence type="ECO:0000313" key="2">
    <source>
        <dbReference type="EMBL" id="QCQ46045.1"/>
    </source>
</evidence>
<feature type="domain" description="DUF7688" evidence="1">
    <location>
        <begin position="3"/>
        <end position="71"/>
    </location>
</feature>
<gene>
    <name evidence="2" type="ORF">EC80_014870</name>
</gene>
<sequence>MLEEIKQNGITILHSTDAVSIPVIFNNLTGKNFQGNEYHDYIKYVAIESMGFTFGKIQLYRDGEQIEESVIRK</sequence>
<dbReference type="AlphaFoldDB" id="A0AAE6K6X3"/>
<evidence type="ECO:0000259" key="1">
    <source>
        <dbReference type="Pfam" id="PF24737"/>
    </source>
</evidence>
<protein>
    <recommendedName>
        <fullName evidence="1">DUF7688 domain-containing protein</fullName>
    </recommendedName>
</protein>
<dbReference type="Proteomes" id="UP000036847">
    <property type="component" value="Chromosome"/>
</dbReference>
<evidence type="ECO:0000313" key="3">
    <source>
        <dbReference type="Proteomes" id="UP000036847"/>
    </source>
</evidence>
<dbReference type="RefSeq" id="WP_005805842.1">
    <property type="nucleotide sequence ID" value="NZ_CP036546.1"/>
</dbReference>
<organism evidence="2 3">
    <name type="scientific">Bacteroides fragilis</name>
    <dbReference type="NCBI Taxonomy" id="817"/>
    <lineage>
        <taxon>Bacteria</taxon>
        <taxon>Pseudomonadati</taxon>
        <taxon>Bacteroidota</taxon>
        <taxon>Bacteroidia</taxon>
        <taxon>Bacteroidales</taxon>
        <taxon>Bacteroidaceae</taxon>
        <taxon>Bacteroides</taxon>
    </lineage>
</organism>
<dbReference type="EMBL" id="CP036546">
    <property type="protein sequence ID" value="QCQ46045.1"/>
    <property type="molecule type" value="Genomic_DNA"/>
</dbReference>
<name>A0AAE6K6X3_BACFG</name>
<accession>A0AAE6K6X3</accession>
<dbReference type="Pfam" id="PF24737">
    <property type="entry name" value="DUF7688"/>
    <property type="match status" value="1"/>
</dbReference>
<reference evidence="2 3" key="1">
    <citation type="submission" date="2019-03" db="EMBL/GenBank/DDBJ databases">
        <title>Complete genome assembly of MDR B. fragilis.</title>
        <authorList>
            <person name="Sydenham T.V."/>
            <person name="Hasman H."/>
            <person name="Justesen U.S."/>
        </authorList>
    </citation>
    <scope>NUCLEOTIDE SEQUENCE [LARGE SCALE GENOMIC DNA]</scope>
    <source>
        <strain evidence="2 3">DCMSKEJBY0001B</strain>
    </source>
</reference>